<organism evidence="4">
    <name type="scientific">hydrothermal vent metagenome</name>
    <dbReference type="NCBI Taxonomy" id="652676"/>
    <lineage>
        <taxon>unclassified sequences</taxon>
        <taxon>metagenomes</taxon>
        <taxon>ecological metagenomes</taxon>
    </lineage>
</organism>
<dbReference type="PANTHER" id="PTHR23416:SF23">
    <property type="entry name" value="ACETYLTRANSFERASE C18B11.09C-RELATED"/>
    <property type="match status" value="1"/>
</dbReference>
<protein>
    <recommendedName>
        <fullName evidence="5">Acyltransferase</fullName>
    </recommendedName>
</protein>
<evidence type="ECO:0000313" key="4">
    <source>
        <dbReference type="EMBL" id="VAX16407.1"/>
    </source>
</evidence>
<sequence>MKALREVGLCRAIKFVVMSFAVWLAGVAPLPPLRKFALSLFGASIGDDTILLPVKFINPDRCGFSGLVIGSECFIGAGTMFDLAEKISIGNRVTFGPRVTILTHLNVGYDDHPLQRHFPSSAKPVLIEDDCFIGAGAIIQQGVTVGKGAFISAGAVVTKDVASATLVGGVPAKVIKKLV</sequence>
<dbReference type="InterPro" id="IPR001451">
    <property type="entry name" value="Hexapep"/>
</dbReference>
<keyword evidence="3" id="KW-1133">Transmembrane helix</keyword>
<dbReference type="Gene3D" id="2.160.10.10">
    <property type="entry name" value="Hexapeptide repeat proteins"/>
    <property type="match status" value="1"/>
</dbReference>
<name>A0A3B1CHZ4_9ZZZZ</name>
<dbReference type="PANTHER" id="PTHR23416">
    <property type="entry name" value="SIALIC ACID SYNTHASE-RELATED"/>
    <property type="match status" value="1"/>
</dbReference>
<evidence type="ECO:0000256" key="2">
    <source>
        <dbReference type="ARBA" id="ARBA00022679"/>
    </source>
</evidence>
<gene>
    <name evidence="4" type="ORF">MNBD_NITROSPINAE01-1582</name>
</gene>
<keyword evidence="3" id="KW-0472">Membrane</keyword>
<evidence type="ECO:0000256" key="1">
    <source>
        <dbReference type="ARBA" id="ARBA00007274"/>
    </source>
</evidence>
<comment type="similarity">
    <text evidence="1">Belongs to the transferase hexapeptide repeat family.</text>
</comment>
<proteinExistence type="inferred from homology"/>
<dbReference type="InterPro" id="IPR011004">
    <property type="entry name" value="Trimer_LpxA-like_sf"/>
</dbReference>
<dbReference type="InterPro" id="IPR051159">
    <property type="entry name" value="Hexapeptide_acetyltransf"/>
</dbReference>
<evidence type="ECO:0000256" key="3">
    <source>
        <dbReference type="SAM" id="Phobius"/>
    </source>
</evidence>
<reference evidence="4" key="1">
    <citation type="submission" date="2018-06" db="EMBL/GenBank/DDBJ databases">
        <authorList>
            <person name="Zhirakovskaya E."/>
        </authorList>
    </citation>
    <scope>NUCLEOTIDE SEQUENCE</scope>
</reference>
<dbReference type="Pfam" id="PF14602">
    <property type="entry name" value="Hexapep_2"/>
    <property type="match status" value="1"/>
</dbReference>
<evidence type="ECO:0008006" key="5">
    <source>
        <dbReference type="Google" id="ProtNLM"/>
    </source>
</evidence>
<dbReference type="EMBL" id="UOGC01000027">
    <property type="protein sequence ID" value="VAX16407.1"/>
    <property type="molecule type" value="Genomic_DNA"/>
</dbReference>
<accession>A0A3B1CHZ4</accession>
<dbReference type="CDD" id="cd04647">
    <property type="entry name" value="LbH_MAT_like"/>
    <property type="match status" value="1"/>
</dbReference>
<dbReference type="GO" id="GO:0008374">
    <property type="term" value="F:O-acyltransferase activity"/>
    <property type="evidence" value="ECO:0007669"/>
    <property type="project" value="TreeGrafter"/>
</dbReference>
<dbReference type="AlphaFoldDB" id="A0A3B1CHZ4"/>
<dbReference type="GO" id="GO:0005829">
    <property type="term" value="C:cytosol"/>
    <property type="evidence" value="ECO:0007669"/>
    <property type="project" value="TreeGrafter"/>
</dbReference>
<keyword evidence="3" id="KW-0812">Transmembrane</keyword>
<feature type="transmembrane region" description="Helical" evidence="3">
    <location>
        <begin position="12"/>
        <end position="30"/>
    </location>
</feature>
<keyword evidence="2" id="KW-0808">Transferase</keyword>
<dbReference type="SUPFAM" id="SSF51161">
    <property type="entry name" value="Trimeric LpxA-like enzymes"/>
    <property type="match status" value="1"/>
</dbReference>